<evidence type="ECO:0000313" key="2">
    <source>
        <dbReference type="EMBL" id="QJA05895.1"/>
    </source>
</evidence>
<protein>
    <submittedName>
        <fullName evidence="2">Uncharacterized protein</fullName>
    </submittedName>
</protein>
<organism evidence="2 3">
    <name type="scientific">Thermosulfurimonas marina</name>
    <dbReference type="NCBI Taxonomy" id="2047767"/>
    <lineage>
        <taxon>Bacteria</taxon>
        <taxon>Pseudomonadati</taxon>
        <taxon>Thermodesulfobacteriota</taxon>
        <taxon>Thermodesulfobacteria</taxon>
        <taxon>Thermodesulfobacteriales</taxon>
        <taxon>Thermodesulfobacteriaceae</taxon>
        <taxon>Thermosulfurimonas</taxon>
    </lineage>
</organism>
<feature type="transmembrane region" description="Helical" evidence="1">
    <location>
        <begin position="160"/>
        <end position="177"/>
    </location>
</feature>
<feature type="transmembrane region" description="Helical" evidence="1">
    <location>
        <begin position="119"/>
        <end position="140"/>
    </location>
</feature>
<proteinExistence type="predicted"/>
<keyword evidence="1" id="KW-0812">Transmembrane</keyword>
<feature type="transmembrane region" description="Helical" evidence="1">
    <location>
        <begin position="87"/>
        <end position="107"/>
    </location>
</feature>
<sequence>MGQKMKYTFSGNLILTLEILLLIFLPEFIFVCFNTSSVTVGLLLACVIVIMFNFRKFKINIELLLILMFILVFLHLISIIIYFKTGYIKPLLSLLPFYFMLIASYLLSKKFIKLSIFEIEKITFVILNTLFTVGFLSKFYDPSFCNYGLLNKPVFPISEPSHLALAINIFLIPYILVTNFKKGLFVLINASLLSFLLPSATLLISTLLTTLFFFLKKFIQKEIFYIIIFNNLFNLV</sequence>
<feature type="transmembrane region" description="Helical" evidence="1">
    <location>
        <begin position="184"/>
        <end position="215"/>
    </location>
</feature>
<feature type="transmembrane region" description="Helical" evidence="1">
    <location>
        <begin position="12"/>
        <end position="31"/>
    </location>
</feature>
<keyword evidence="3" id="KW-1185">Reference proteome</keyword>
<accession>A0A6H1WRP8</accession>
<name>A0A6H1WRP8_9BACT</name>
<dbReference type="EMBL" id="CP042909">
    <property type="protein sequence ID" value="QJA05895.1"/>
    <property type="molecule type" value="Genomic_DNA"/>
</dbReference>
<evidence type="ECO:0000313" key="3">
    <source>
        <dbReference type="Proteomes" id="UP000501253"/>
    </source>
</evidence>
<keyword evidence="1" id="KW-0472">Membrane</keyword>
<dbReference type="KEGG" id="tmai:FVE67_03380"/>
<feature type="transmembrane region" description="Helical" evidence="1">
    <location>
        <begin position="37"/>
        <end position="54"/>
    </location>
</feature>
<gene>
    <name evidence="2" type="ORF">FVE67_03380</name>
</gene>
<feature type="transmembrane region" description="Helical" evidence="1">
    <location>
        <begin position="61"/>
        <end position="81"/>
    </location>
</feature>
<reference evidence="2 3" key="1">
    <citation type="submission" date="2019-08" db="EMBL/GenBank/DDBJ databases">
        <title>Complete genome sequence of Thermosulfurimonas marina SU872T, an anaerobic thermophilic chemolithoautotrophic bacterium isolated from a shallow marine hydrothermal vent.</title>
        <authorList>
            <person name="Allioux M."/>
            <person name="Jebbar M."/>
            <person name="Slobodkina G."/>
            <person name="Slobodkin A."/>
            <person name="Moalic Y."/>
            <person name="Frolova A."/>
            <person name="Shao Z."/>
            <person name="Alain K."/>
        </authorList>
    </citation>
    <scope>NUCLEOTIDE SEQUENCE [LARGE SCALE GENOMIC DNA]</scope>
    <source>
        <strain evidence="2 3">SU872</strain>
    </source>
</reference>
<dbReference type="Proteomes" id="UP000501253">
    <property type="component" value="Chromosome"/>
</dbReference>
<keyword evidence="1" id="KW-1133">Transmembrane helix</keyword>
<dbReference type="AlphaFoldDB" id="A0A6H1WRP8"/>
<evidence type="ECO:0000256" key="1">
    <source>
        <dbReference type="SAM" id="Phobius"/>
    </source>
</evidence>